<feature type="domain" description="HTH LytTR-type" evidence="1">
    <location>
        <begin position="147"/>
        <end position="243"/>
    </location>
</feature>
<evidence type="ECO:0000313" key="3">
    <source>
        <dbReference type="Proteomes" id="UP000596857"/>
    </source>
</evidence>
<sequence length="259" mass="30157">MYNIVLYDENDSFLEKLQQTLIGILGKMKCEYSIEKWSDPQTILGNIEVRNKSCNIIFLGIDSDSGQVFRTAEILNARDHDYILILVSTSCEQAVEGYKYGAYRWIVKNNLRSGVAEAIHSLDILIGGSRNEGEPLIRFKYLNNEDYDYISVRERDIIQLYKKNRRVIMTTPHGNYELLQYTLNYYKKLINNPNFIIASRSHLINLVHIEELRGDFFQLSDGQTICIGSEGRVKQQVKKEYLNYVDSCKKYNFAQKCFI</sequence>
<proteinExistence type="predicted"/>
<comment type="caution">
    <text evidence="2">The sequence shown here is derived from an EMBL/GenBank/DDBJ whole genome shotgun (WGS) entry which is preliminary data.</text>
</comment>
<dbReference type="InterPro" id="IPR007492">
    <property type="entry name" value="LytTR_DNA-bd_dom"/>
</dbReference>
<dbReference type="RefSeq" id="WP_171721110.1">
    <property type="nucleotide sequence ID" value="NZ_WHOB01000098.1"/>
</dbReference>
<dbReference type="Pfam" id="PF04397">
    <property type="entry name" value="LytTR"/>
    <property type="match status" value="1"/>
</dbReference>
<evidence type="ECO:0000313" key="2">
    <source>
        <dbReference type="EMBL" id="NOU84142.1"/>
    </source>
</evidence>
<evidence type="ECO:0000259" key="1">
    <source>
        <dbReference type="SMART" id="SM00850"/>
    </source>
</evidence>
<dbReference type="SMART" id="SM00850">
    <property type="entry name" value="LytTR"/>
    <property type="match status" value="1"/>
</dbReference>
<name>A0ABX1YT77_9BACL</name>
<dbReference type="Proteomes" id="UP000596857">
    <property type="component" value="Unassembled WGS sequence"/>
</dbReference>
<reference evidence="2 3" key="1">
    <citation type="submission" date="2019-10" db="EMBL/GenBank/DDBJ databases">
        <title>Description of Paenibacillus terricola sp. nov.</title>
        <authorList>
            <person name="Carlier A."/>
            <person name="Qi S."/>
        </authorList>
    </citation>
    <scope>NUCLEOTIDE SEQUENCE [LARGE SCALE GENOMIC DNA]</scope>
    <source>
        <strain evidence="2 3">LMG 31459</strain>
    </source>
</reference>
<dbReference type="Gene3D" id="3.40.50.2300">
    <property type="match status" value="1"/>
</dbReference>
<keyword evidence="3" id="KW-1185">Reference proteome</keyword>
<protein>
    <recommendedName>
        <fullName evidence="1">HTH LytTR-type domain-containing protein</fullName>
    </recommendedName>
</protein>
<dbReference type="Gene3D" id="2.40.50.1020">
    <property type="entry name" value="LytTr DNA-binding domain"/>
    <property type="match status" value="1"/>
</dbReference>
<organism evidence="2 3">
    <name type="scientific">Paenibacillus phytohabitans</name>
    <dbReference type="NCBI Taxonomy" id="2654978"/>
    <lineage>
        <taxon>Bacteria</taxon>
        <taxon>Bacillati</taxon>
        <taxon>Bacillota</taxon>
        <taxon>Bacilli</taxon>
        <taxon>Bacillales</taxon>
        <taxon>Paenibacillaceae</taxon>
        <taxon>Paenibacillus</taxon>
    </lineage>
</organism>
<dbReference type="EMBL" id="WHOB01000098">
    <property type="protein sequence ID" value="NOU84142.1"/>
    <property type="molecule type" value="Genomic_DNA"/>
</dbReference>
<accession>A0ABX1YT77</accession>
<gene>
    <name evidence="2" type="ORF">GC101_35430</name>
</gene>